<gene>
    <name evidence="4" type="ORF">BCR35DRAFT_305288</name>
</gene>
<dbReference type="PROSITE" id="PS51352">
    <property type="entry name" value="THIOREDOXIN_2"/>
    <property type="match status" value="1"/>
</dbReference>
<dbReference type="SUPFAM" id="SSF48452">
    <property type="entry name" value="TPR-like"/>
    <property type="match status" value="1"/>
</dbReference>
<feature type="repeat" description="TPR" evidence="2">
    <location>
        <begin position="123"/>
        <end position="156"/>
    </location>
</feature>
<dbReference type="InParanoid" id="A0A1Y2F1H0"/>
<dbReference type="EMBL" id="MCGR01000031">
    <property type="protein sequence ID" value="ORY77557.1"/>
    <property type="molecule type" value="Genomic_DNA"/>
</dbReference>
<feature type="domain" description="Thioredoxin" evidence="3">
    <location>
        <begin position="1"/>
        <end position="111"/>
    </location>
</feature>
<dbReference type="AlphaFoldDB" id="A0A1Y2F1H0"/>
<dbReference type="Gene3D" id="3.40.30.10">
    <property type="entry name" value="Glutaredoxin"/>
    <property type="match status" value="1"/>
</dbReference>
<keyword evidence="1" id="KW-1015">Disulfide bond</keyword>
<dbReference type="SUPFAM" id="SSF52833">
    <property type="entry name" value="Thioredoxin-like"/>
    <property type="match status" value="1"/>
</dbReference>
<proteinExistence type="predicted"/>
<dbReference type="STRING" id="106004.A0A1Y2F1H0"/>
<evidence type="ECO:0000313" key="5">
    <source>
        <dbReference type="Proteomes" id="UP000193467"/>
    </source>
</evidence>
<dbReference type="CDD" id="cd02947">
    <property type="entry name" value="TRX_family"/>
    <property type="match status" value="1"/>
</dbReference>
<dbReference type="PANTHER" id="PTHR46115">
    <property type="entry name" value="THIOREDOXIN-LIKE PROTEIN 1"/>
    <property type="match status" value="1"/>
</dbReference>
<dbReference type="GO" id="GO:0006950">
    <property type="term" value="P:response to stress"/>
    <property type="evidence" value="ECO:0007669"/>
    <property type="project" value="UniProtKB-ARBA"/>
</dbReference>
<keyword evidence="5" id="KW-1185">Reference proteome</keyword>
<name>A0A1Y2F1H0_9BASI</name>
<comment type="caution">
    <text evidence="4">The sequence shown here is derived from an EMBL/GenBank/DDBJ whole genome shotgun (WGS) entry which is preliminary data.</text>
</comment>
<dbReference type="InterPro" id="IPR013766">
    <property type="entry name" value="Thioredoxin_domain"/>
</dbReference>
<dbReference type="InterPro" id="IPR036249">
    <property type="entry name" value="Thioredoxin-like_sf"/>
</dbReference>
<dbReference type="OrthoDB" id="2121326at2759"/>
<accession>A0A1Y2F1H0</accession>
<dbReference type="InterPro" id="IPR019734">
    <property type="entry name" value="TPR_rpt"/>
</dbReference>
<evidence type="ECO:0000313" key="4">
    <source>
        <dbReference type="EMBL" id="ORY77557.1"/>
    </source>
</evidence>
<dbReference type="PROSITE" id="PS50005">
    <property type="entry name" value="TPR"/>
    <property type="match status" value="1"/>
</dbReference>
<evidence type="ECO:0000259" key="3">
    <source>
        <dbReference type="PROSITE" id="PS51352"/>
    </source>
</evidence>
<dbReference type="InterPro" id="IPR011990">
    <property type="entry name" value="TPR-like_helical_dom_sf"/>
</dbReference>
<dbReference type="Gene3D" id="1.25.40.10">
    <property type="entry name" value="Tetratricopeptide repeat domain"/>
    <property type="match status" value="1"/>
</dbReference>
<reference evidence="4 5" key="1">
    <citation type="submission" date="2016-07" db="EMBL/GenBank/DDBJ databases">
        <title>Pervasive Adenine N6-methylation of Active Genes in Fungi.</title>
        <authorList>
            <consortium name="DOE Joint Genome Institute"/>
            <person name="Mondo S.J."/>
            <person name="Dannebaum R.O."/>
            <person name="Kuo R.C."/>
            <person name="Labutti K."/>
            <person name="Haridas S."/>
            <person name="Kuo A."/>
            <person name="Salamov A."/>
            <person name="Ahrendt S.R."/>
            <person name="Lipzen A."/>
            <person name="Sullivan W."/>
            <person name="Andreopoulos W.B."/>
            <person name="Clum A."/>
            <person name="Lindquist E."/>
            <person name="Daum C."/>
            <person name="Ramamoorthy G.K."/>
            <person name="Gryganskyi A."/>
            <person name="Culley D."/>
            <person name="Magnuson J.K."/>
            <person name="James T.Y."/>
            <person name="O'Malley M.A."/>
            <person name="Stajich J.E."/>
            <person name="Spatafora J.W."/>
            <person name="Visel A."/>
            <person name="Grigoriev I.V."/>
        </authorList>
    </citation>
    <scope>NUCLEOTIDE SEQUENCE [LARGE SCALE GENOMIC DNA]</scope>
    <source>
        <strain evidence="4 5">62-1032</strain>
    </source>
</reference>
<dbReference type="Pfam" id="PF00085">
    <property type="entry name" value="Thioredoxin"/>
    <property type="match status" value="1"/>
</dbReference>
<dbReference type="Proteomes" id="UP000193467">
    <property type="component" value="Unassembled WGS sequence"/>
</dbReference>
<keyword evidence="2" id="KW-0802">TPR repeat</keyword>
<protein>
    <submittedName>
        <fullName evidence="4">Thioredoxin-like protein</fullName>
    </submittedName>
</protein>
<evidence type="ECO:0000256" key="1">
    <source>
        <dbReference type="ARBA" id="ARBA00023157"/>
    </source>
</evidence>
<organism evidence="4 5">
    <name type="scientific">Leucosporidium creatinivorum</name>
    <dbReference type="NCBI Taxonomy" id="106004"/>
    <lineage>
        <taxon>Eukaryota</taxon>
        <taxon>Fungi</taxon>
        <taxon>Dikarya</taxon>
        <taxon>Basidiomycota</taxon>
        <taxon>Pucciniomycotina</taxon>
        <taxon>Microbotryomycetes</taxon>
        <taxon>Leucosporidiales</taxon>
        <taxon>Leucosporidium</taxon>
    </lineage>
</organism>
<evidence type="ECO:0000256" key="2">
    <source>
        <dbReference type="PROSITE-ProRule" id="PRU00339"/>
    </source>
</evidence>
<dbReference type="PRINTS" id="PR00421">
    <property type="entry name" value="THIOREDOXIN"/>
</dbReference>
<sequence>MASPIEIASVSAWNEALRSSKAAGKTVAVDFHATWCGPCKTIAPIYANLAKQYPQVTFLRVDVDKVQPVAQKYKVAAMPTFLAIKGEQGVVDTLKGADPQGLTNLIARHAGPNPPVAPLPPKAEEAKAKGTEAFKAGDWATAVEFYGKAIEEAPDSAALYANRSVTLLNHLSSPSPASLPSAPNPLELALSDARKATELLPSWGKGWVRLGEALVASVAAGGDAEQRQEAVKAFELAVERSEGTVKKEARLKLHKAKQEL</sequence>